<reference evidence="3 4" key="1">
    <citation type="submission" date="2018-08" db="EMBL/GenBank/DDBJ databases">
        <authorList>
            <person name="Laetsch R D."/>
            <person name="Stevens L."/>
            <person name="Kumar S."/>
            <person name="Blaxter L. M."/>
        </authorList>
    </citation>
    <scope>NUCLEOTIDE SEQUENCE [LARGE SCALE GENOMIC DNA]</scope>
</reference>
<feature type="domain" description="Domain of unknown function DB" evidence="2">
    <location>
        <begin position="93"/>
        <end position="172"/>
    </location>
</feature>
<keyword evidence="1" id="KW-0732">Signal</keyword>
<dbReference type="PANTHER" id="PTHR46705">
    <property type="entry name" value="PROTEIN CBG09805"/>
    <property type="match status" value="1"/>
</dbReference>
<dbReference type="STRING" id="42156.A0A3P6SES2"/>
<dbReference type="Pfam" id="PF01682">
    <property type="entry name" value="DB"/>
    <property type="match status" value="1"/>
</dbReference>
<evidence type="ECO:0000256" key="1">
    <source>
        <dbReference type="SAM" id="SignalP"/>
    </source>
</evidence>
<dbReference type="OMA" id="ERFMKCC"/>
<dbReference type="OrthoDB" id="5843172at2759"/>
<accession>A0A3P6SES2</accession>
<protein>
    <recommendedName>
        <fullName evidence="2">Domain of unknown function DB domain-containing protein</fullName>
    </recommendedName>
</protein>
<dbReference type="PANTHER" id="PTHR46705:SF2">
    <property type="entry name" value="DOMAIN OF UNKNOWN FUNCTION DB DOMAIN-CONTAINING PROTEIN"/>
    <property type="match status" value="1"/>
</dbReference>
<dbReference type="EMBL" id="UYRX01000006">
    <property type="protein sequence ID" value="VDK67963.1"/>
    <property type="molecule type" value="Genomic_DNA"/>
</dbReference>
<organism evidence="3 4">
    <name type="scientific">Litomosoides sigmodontis</name>
    <name type="common">Filarial nematode worm</name>
    <dbReference type="NCBI Taxonomy" id="42156"/>
    <lineage>
        <taxon>Eukaryota</taxon>
        <taxon>Metazoa</taxon>
        <taxon>Ecdysozoa</taxon>
        <taxon>Nematoda</taxon>
        <taxon>Chromadorea</taxon>
        <taxon>Rhabditida</taxon>
        <taxon>Spirurina</taxon>
        <taxon>Spiruromorpha</taxon>
        <taxon>Filarioidea</taxon>
        <taxon>Onchocercidae</taxon>
        <taxon>Litomosoides</taxon>
    </lineage>
</organism>
<keyword evidence="4" id="KW-1185">Reference proteome</keyword>
<proteinExistence type="predicted"/>
<feature type="signal peptide" evidence="1">
    <location>
        <begin position="1"/>
        <end position="21"/>
    </location>
</feature>
<dbReference type="AlphaFoldDB" id="A0A3P6SES2"/>
<sequence>MVSGMLDVIVFFYTSISVGKACFSSGVCGGGYGCTQPAVPVCSGGCAPGYACGQYGCYSRARARSSKILQDAINDKPTNDGAAGVVTASVNPAAKAMYFRLDKCPLSALADISYCASGGLDHTECCIRNNVATTFAGKKCLTFCDQRPGNVTKLDLSYLPCYGRFEDIKRCFMDHIGRKNKPATVDVRLARTFEA</sequence>
<evidence type="ECO:0000313" key="3">
    <source>
        <dbReference type="EMBL" id="VDK67963.1"/>
    </source>
</evidence>
<dbReference type="Proteomes" id="UP000277928">
    <property type="component" value="Unassembled WGS sequence"/>
</dbReference>
<evidence type="ECO:0000313" key="4">
    <source>
        <dbReference type="Proteomes" id="UP000277928"/>
    </source>
</evidence>
<name>A0A3P6SES2_LITSI</name>
<evidence type="ECO:0000259" key="2">
    <source>
        <dbReference type="Pfam" id="PF01682"/>
    </source>
</evidence>
<feature type="chain" id="PRO_5018235785" description="Domain of unknown function DB domain-containing protein" evidence="1">
    <location>
        <begin position="22"/>
        <end position="195"/>
    </location>
</feature>
<dbReference type="InterPro" id="IPR002602">
    <property type="entry name" value="DB"/>
</dbReference>
<gene>
    <name evidence="3" type="ORF">NLS_LOCUS261</name>
</gene>